<dbReference type="EMBL" id="QPFP01000018">
    <property type="protein sequence ID" value="TEB31628.1"/>
    <property type="molecule type" value="Genomic_DNA"/>
</dbReference>
<sequence length="107" mass="12020">MPLKSRDSTYNRPQNTQYLGPWIWWLMIVPTRTINLLSELYTRPRTPPLISLFGVVLCFLPICSSRGTACNRSFVDSSLGSIDDRQSLHKGGEPGRIAELALEVGEL</sequence>
<dbReference type="Proteomes" id="UP000298030">
    <property type="component" value="Unassembled WGS sequence"/>
</dbReference>
<gene>
    <name evidence="1" type="ORF">FA13DRAFT_1732477</name>
</gene>
<protein>
    <submittedName>
        <fullName evidence="1">Uncharacterized protein</fullName>
    </submittedName>
</protein>
<evidence type="ECO:0000313" key="2">
    <source>
        <dbReference type="Proteomes" id="UP000298030"/>
    </source>
</evidence>
<comment type="caution">
    <text evidence="1">The sequence shown here is derived from an EMBL/GenBank/DDBJ whole genome shotgun (WGS) entry which is preliminary data.</text>
</comment>
<evidence type="ECO:0000313" key="1">
    <source>
        <dbReference type="EMBL" id="TEB31628.1"/>
    </source>
</evidence>
<accession>A0A4Y7TCH5</accession>
<name>A0A4Y7TCH5_COPMI</name>
<proteinExistence type="predicted"/>
<dbReference type="AlphaFoldDB" id="A0A4Y7TCH5"/>
<organism evidence="1 2">
    <name type="scientific">Coprinellus micaceus</name>
    <name type="common">Glistening ink-cap mushroom</name>
    <name type="synonym">Coprinus micaceus</name>
    <dbReference type="NCBI Taxonomy" id="71717"/>
    <lineage>
        <taxon>Eukaryota</taxon>
        <taxon>Fungi</taxon>
        <taxon>Dikarya</taxon>
        <taxon>Basidiomycota</taxon>
        <taxon>Agaricomycotina</taxon>
        <taxon>Agaricomycetes</taxon>
        <taxon>Agaricomycetidae</taxon>
        <taxon>Agaricales</taxon>
        <taxon>Agaricineae</taxon>
        <taxon>Psathyrellaceae</taxon>
        <taxon>Coprinellus</taxon>
    </lineage>
</organism>
<reference evidence="1 2" key="1">
    <citation type="journal article" date="2019" name="Nat. Ecol. Evol.">
        <title>Megaphylogeny resolves global patterns of mushroom evolution.</title>
        <authorList>
            <person name="Varga T."/>
            <person name="Krizsan K."/>
            <person name="Foldi C."/>
            <person name="Dima B."/>
            <person name="Sanchez-Garcia M."/>
            <person name="Sanchez-Ramirez S."/>
            <person name="Szollosi G.J."/>
            <person name="Szarkandi J.G."/>
            <person name="Papp V."/>
            <person name="Albert L."/>
            <person name="Andreopoulos W."/>
            <person name="Angelini C."/>
            <person name="Antonin V."/>
            <person name="Barry K.W."/>
            <person name="Bougher N.L."/>
            <person name="Buchanan P."/>
            <person name="Buyck B."/>
            <person name="Bense V."/>
            <person name="Catcheside P."/>
            <person name="Chovatia M."/>
            <person name="Cooper J."/>
            <person name="Damon W."/>
            <person name="Desjardin D."/>
            <person name="Finy P."/>
            <person name="Geml J."/>
            <person name="Haridas S."/>
            <person name="Hughes K."/>
            <person name="Justo A."/>
            <person name="Karasinski D."/>
            <person name="Kautmanova I."/>
            <person name="Kiss B."/>
            <person name="Kocsube S."/>
            <person name="Kotiranta H."/>
            <person name="LaButti K.M."/>
            <person name="Lechner B.E."/>
            <person name="Liimatainen K."/>
            <person name="Lipzen A."/>
            <person name="Lukacs Z."/>
            <person name="Mihaltcheva S."/>
            <person name="Morgado L.N."/>
            <person name="Niskanen T."/>
            <person name="Noordeloos M.E."/>
            <person name="Ohm R.A."/>
            <person name="Ortiz-Santana B."/>
            <person name="Ovrebo C."/>
            <person name="Racz N."/>
            <person name="Riley R."/>
            <person name="Savchenko A."/>
            <person name="Shiryaev A."/>
            <person name="Soop K."/>
            <person name="Spirin V."/>
            <person name="Szebenyi C."/>
            <person name="Tomsovsky M."/>
            <person name="Tulloss R.E."/>
            <person name="Uehling J."/>
            <person name="Grigoriev I.V."/>
            <person name="Vagvolgyi C."/>
            <person name="Papp T."/>
            <person name="Martin F.M."/>
            <person name="Miettinen O."/>
            <person name="Hibbett D.S."/>
            <person name="Nagy L.G."/>
        </authorList>
    </citation>
    <scope>NUCLEOTIDE SEQUENCE [LARGE SCALE GENOMIC DNA]</scope>
    <source>
        <strain evidence="1 2">FP101781</strain>
    </source>
</reference>
<keyword evidence="2" id="KW-1185">Reference proteome</keyword>